<dbReference type="GO" id="GO:0043171">
    <property type="term" value="P:peptide catabolic process"/>
    <property type="evidence" value="ECO:0007669"/>
    <property type="project" value="TreeGrafter"/>
</dbReference>
<comment type="caution">
    <text evidence="4">The sequence shown here is derived from an EMBL/GenBank/DDBJ whole genome shotgun (WGS) entry which is preliminary data.</text>
</comment>
<keyword evidence="4" id="KW-0645">Protease</keyword>
<dbReference type="PANTHER" id="PTHR11533:SF174">
    <property type="entry name" value="PUROMYCIN-SENSITIVE AMINOPEPTIDASE-RELATED"/>
    <property type="match status" value="1"/>
</dbReference>
<dbReference type="GO" id="GO:0042277">
    <property type="term" value="F:peptide binding"/>
    <property type="evidence" value="ECO:0007669"/>
    <property type="project" value="TreeGrafter"/>
</dbReference>
<feature type="signal peptide" evidence="2">
    <location>
        <begin position="1"/>
        <end position="20"/>
    </location>
</feature>
<dbReference type="GO" id="GO:0008270">
    <property type="term" value="F:zinc ion binding"/>
    <property type="evidence" value="ECO:0007669"/>
    <property type="project" value="InterPro"/>
</dbReference>
<dbReference type="OrthoDB" id="9814383at2"/>
<dbReference type="GO" id="GO:0016020">
    <property type="term" value="C:membrane"/>
    <property type="evidence" value="ECO:0007669"/>
    <property type="project" value="TreeGrafter"/>
</dbReference>
<proteinExistence type="predicted"/>
<dbReference type="GO" id="GO:0070006">
    <property type="term" value="F:metalloaminopeptidase activity"/>
    <property type="evidence" value="ECO:0007669"/>
    <property type="project" value="TreeGrafter"/>
</dbReference>
<dbReference type="AlphaFoldDB" id="A0A2T2YBD1"/>
<reference evidence="4 5" key="1">
    <citation type="submission" date="2018-03" db="EMBL/GenBank/DDBJ databases">
        <title>Adhaeribacter sp. HMF7605 Genome sequencing and assembly.</title>
        <authorList>
            <person name="Kang H."/>
            <person name="Kang J."/>
            <person name="Cha I."/>
            <person name="Kim H."/>
            <person name="Joh K."/>
        </authorList>
    </citation>
    <scope>NUCLEOTIDE SEQUENCE [LARGE SCALE GENOMIC DNA]</scope>
    <source>
        <strain evidence="4 5">HMF7605</strain>
    </source>
</reference>
<keyword evidence="5" id="KW-1185">Reference proteome</keyword>
<dbReference type="Proteomes" id="UP000240357">
    <property type="component" value="Unassembled WGS sequence"/>
</dbReference>
<dbReference type="InterPro" id="IPR027268">
    <property type="entry name" value="Peptidase_M4/M1_CTD_sf"/>
</dbReference>
<evidence type="ECO:0000256" key="1">
    <source>
        <dbReference type="SAM" id="MobiDB-lite"/>
    </source>
</evidence>
<dbReference type="GO" id="GO:0005737">
    <property type="term" value="C:cytoplasm"/>
    <property type="evidence" value="ECO:0007669"/>
    <property type="project" value="TreeGrafter"/>
</dbReference>
<feature type="region of interest" description="Disordered" evidence="1">
    <location>
        <begin position="753"/>
        <end position="784"/>
    </location>
</feature>
<dbReference type="GO" id="GO:0005615">
    <property type="term" value="C:extracellular space"/>
    <property type="evidence" value="ECO:0007669"/>
    <property type="project" value="TreeGrafter"/>
</dbReference>
<keyword evidence="4" id="KW-0031">Aminopeptidase</keyword>
<dbReference type="SUPFAM" id="SSF55486">
    <property type="entry name" value="Metalloproteases ('zincins'), catalytic domain"/>
    <property type="match status" value="1"/>
</dbReference>
<evidence type="ECO:0000259" key="3">
    <source>
        <dbReference type="Pfam" id="PF01433"/>
    </source>
</evidence>
<accession>A0A2T2YBD1</accession>
<organism evidence="4 5">
    <name type="scientific">Adhaeribacter arboris</name>
    <dbReference type="NCBI Taxonomy" id="2072846"/>
    <lineage>
        <taxon>Bacteria</taxon>
        <taxon>Pseudomonadati</taxon>
        <taxon>Bacteroidota</taxon>
        <taxon>Cytophagia</taxon>
        <taxon>Cytophagales</taxon>
        <taxon>Hymenobacteraceae</taxon>
        <taxon>Adhaeribacter</taxon>
    </lineage>
</organism>
<feature type="chain" id="PRO_5015485977" evidence="2">
    <location>
        <begin position="21"/>
        <end position="784"/>
    </location>
</feature>
<keyword evidence="4" id="KW-0378">Hydrolase</keyword>
<dbReference type="InterPro" id="IPR050344">
    <property type="entry name" value="Peptidase_M1_aminopeptidases"/>
</dbReference>
<dbReference type="EMBL" id="PYFT01000001">
    <property type="protein sequence ID" value="PSR52809.1"/>
    <property type="molecule type" value="Genomic_DNA"/>
</dbReference>
<evidence type="ECO:0000313" key="4">
    <source>
        <dbReference type="EMBL" id="PSR52809.1"/>
    </source>
</evidence>
<name>A0A2T2YBD1_9BACT</name>
<evidence type="ECO:0000313" key="5">
    <source>
        <dbReference type="Proteomes" id="UP000240357"/>
    </source>
</evidence>
<feature type="domain" description="Peptidase M1 membrane alanine aminopeptidase" evidence="3">
    <location>
        <begin position="377"/>
        <end position="565"/>
    </location>
</feature>
<gene>
    <name evidence="4" type="ORF">AHMF7605_04360</name>
</gene>
<protein>
    <submittedName>
        <fullName evidence="4">Aminopeptidase</fullName>
    </submittedName>
</protein>
<sequence length="784" mass="90393">MKNCFLTLLFITGLSVPVWAQTQNNPESNHGNKFEQLGTIIQDPNMYRSASGAPGPRYWQQRADYEIDVALDDEKQRITGSETVTYYNNSPDPLTYIWLQLDENEHNPKSDNQKFDESSMKDKMSIADVQAIMGHNQDLGVKIQKLTDGSGKALKYTINQTMLRIELPKTLKPGERFKFKVNWNYTISDRMTIGGRGGYEYFAEDGNYLYTIAQWYPRLAVYSDFQGWQNKQFTGRGEFALTFGNFKVNITVPADHVVGATGECQNYSKILTPAQYKRWNQAKSATSPIEIVTLAEVKQTMKSKSQKQKTWTYVASNVRDFAFVSSRRIVWDAMGTNVEGKKVMAMSYYGPEAYPLYNRYSTKVVAHTLKSYSKHSIAYPYPVAISVEAANGMEYPMICFNYGRAEKDGTYSEATKYGMIGVIIHEVGHNFFPMIVNSDERQWTWMDEGLNTFLQYLAEQEWDNNYPSQRGPAHKIADYMRLPKDQLEPIMTNSENIVRFGPNAYAKPATALNILRETVMGRELFDYAFKQYARRWAFKHPTPADFFRTMEDASAVDLDWFWRGWFYGIDPVDIAISNVKYYRLDTKNPEVENLEAKVTREKTEYNIGRERNRQEGTKFAVEQDTSLQDFYNKWDRFAVTPASRSAFNEFYAGLTPEEKALYDSKTNFYEVEFTNLGGLVMPLILEWTYADGSKETERISAYIWRKNEQKITKVFAKAKEVKSLRLDPYRETGDIEENNNAWPAEYTPSKFELFKQKTTPRGSSTGPNPMQQNSQKPTQNQVGQ</sequence>
<dbReference type="Gene3D" id="1.10.390.10">
    <property type="entry name" value="Neutral Protease Domain 2"/>
    <property type="match status" value="1"/>
</dbReference>
<dbReference type="CDD" id="cd09604">
    <property type="entry name" value="M1_APN_like"/>
    <property type="match status" value="1"/>
</dbReference>
<dbReference type="PANTHER" id="PTHR11533">
    <property type="entry name" value="PROTEASE M1 ZINC METALLOPROTEASE"/>
    <property type="match status" value="1"/>
</dbReference>
<dbReference type="InterPro" id="IPR014782">
    <property type="entry name" value="Peptidase_M1_dom"/>
</dbReference>
<dbReference type="Pfam" id="PF01433">
    <property type="entry name" value="Peptidase_M1"/>
    <property type="match status" value="1"/>
</dbReference>
<feature type="compositionally biased region" description="Polar residues" evidence="1">
    <location>
        <begin position="756"/>
        <end position="784"/>
    </location>
</feature>
<keyword evidence="2" id="KW-0732">Signal</keyword>
<dbReference type="RefSeq" id="WP_106926803.1">
    <property type="nucleotide sequence ID" value="NZ_PYFT01000001.1"/>
</dbReference>
<evidence type="ECO:0000256" key="2">
    <source>
        <dbReference type="SAM" id="SignalP"/>
    </source>
</evidence>